<dbReference type="GeneID" id="2902699"/>
<feature type="transmembrane region" description="Helical" evidence="1">
    <location>
        <begin position="120"/>
        <end position="144"/>
    </location>
</feature>
<dbReference type="InParanoid" id="Q6BNR2"/>
<reference evidence="2 3" key="1">
    <citation type="journal article" date="2004" name="Nature">
        <title>Genome evolution in yeasts.</title>
        <authorList>
            <consortium name="Genolevures"/>
            <person name="Dujon B."/>
            <person name="Sherman D."/>
            <person name="Fischer G."/>
            <person name="Durrens P."/>
            <person name="Casaregola S."/>
            <person name="Lafontaine I."/>
            <person name="de Montigny J."/>
            <person name="Marck C."/>
            <person name="Neuveglise C."/>
            <person name="Talla E."/>
            <person name="Goffard N."/>
            <person name="Frangeul L."/>
            <person name="Aigle M."/>
            <person name="Anthouard V."/>
            <person name="Babour A."/>
            <person name="Barbe V."/>
            <person name="Barnay S."/>
            <person name="Blanchin S."/>
            <person name="Beckerich J.M."/>
            <person name="Beyne E."/>
            <person name="Bleykasten C."/>
            <person name="Boisrame A."/>
            <person name="Boyer J."/>
            <person name="Cattolico L."/>
            <person name="Confanioleri F."/>
            <person name="de Daruvar A."/>
            <person name="Despons L."/>
            <person name="Fabre E."/>
            <person name="Fairhead C."/>
            <person name="Ferry-Dumazet H."/>
            <person name="Groppi A."/>
            <person name="Hantraye F."/>
            <person name="Hennequin C."/>
            <person name="Jauniaux N."/>
            <person name="Joyet P."/>
            <person name="Kachouri R."/>
            <person name="Kerrest A."/>
            <person name="Koszul R."/>
            <person name="Lemaire M."/>
            <person name="Lesur I."/>
            <person name="Ma L."/>
            <person name="Muller H."/>
            <person name="Nicaud J.M."/>
            <person name="Nikolski M."/>
            <person name="Oztas S."/>
            <person name="Ozier-Kalogeropoulos O."/>
            <person name="Pellenz S."/>
            <person name="Potier S."/>
            <person name="Richard G.F."/>
            <person name="Straub M.L."/>
            <person name="Suleau A."/>
            <person name="Swennene D."/>
            <person name="Tekaia F."/>
            <person name="Wesolowski-Louvel M."/>
            <person name="Westhof E."/>
            <person name="Wirth B."/>
            <person name="Zeniou-Meyer M."/>
            <person name="Zivanovic I."/>
            <person name="Bolotin-Fukuhara M."/>
            <person name="Thierry A."/>
            <person name="Bouchier C."/>
            <person name="Caudron B."/>
            <person name="Scarpelli C."/>
            <person name="Gaillardin C."/>
            <person name="Weissenbach J."/>
            <person name="Wincker P."/>
            <person name="Souciet J.L."/>
        </authorList>
    </citation>
    <scope>NUCLEOTIDE SEQUENCE [LARGE SCALE GENOMIC DNA]</scope>
    <source>
        <strain evidence="3">ATCC 36239 / CBS 767 / BCRC 21394 / JCM 1990 / NBRC 0083 / IGC 2968</strain>
    </source>
</reference>
<evidence type="ECO:0000256" key="1">
    <source>
        <dbReference type="SAM" id="Phobius"/>
    </source>
</evidence>
<dbReference type="Proteomes" id="UP000000599">
    <property type="component" value="Chromosome E"/>
</dbReference>
<dbReference type="KEGG" id="dha:DEHA2E19602g"/>
<keyword evidence="1" id="KW-1133">Transmembrane helix</keyword>
<evidence type="ECO:0000313" key="2">
    <source>
        <dbReference type="EMBL" id="CAG88431.2"/>
    </source>
</evidence>
<dbReference type="OrthoDB" id="10392331at2759"/>
<protein>
    <submittedName>
        <fullName evidence="2">DEHA2E19602p</fullName>
    </submittedName>
</protein>
<keyword evidence="3" id="KW-1185">Reference proteome</keyword>
<dbReference type="HOGENOM" id="CLU_354119_0_0_1"/>
<keyword evidence="1" id="KW-0812">Transmembrane</keyword>
<dbReference type="VEuPathDB" id="FungiDB:DEHA2E19602g"/>
<evidence type="ECO:0000313" key="3">
    <source>
        <dbReference type="Proteomes" id="UP000000599"/>
    </source>
</evidence>
<accession>Q6BNR2</accession>
<dbReference type="AlphaFoldDB" id="Q6BNR2"/>
<gene>
    <name evidence="2" type="ordered locus">DEHA2E19602g</name>
</gene>
<organism evidence="2 3">
    <name type="scientific">Debaryomyces hansenii (strain ATCC 36239 / CBS 767 / BCRC 21394 / JCM 1990 / NBRC 0083 / IGC 2968)</name>
    <name type="common">Yeast</name>
    <name type="synonym">Torulaspora hansenii</name>
    <dbReference type="NCBI Taxonomy" id="284592"/>
    <lineage>
        <taxon>Eukaryota</taxon>
        <taxon>Fungi</taxon>
        <taxon>Dikarya</taxon>
        <taxon>Ascomycota</taxon>
        <taxon>Saccharomycotina</taxon>
        <taxon>Pichiomycetes</taxon>
        <taxon>Debaryomycetaceae</taxon>
        <taxon>Debaryomyces</taxon>
    </lineage>
</organism>
<proteinExistence type="predicted"/>
<dbReference type="RefSeq" id="XP_460158.2">
    <property type="nucleotide sequence ID" value="XM_460158.1"/>
</dbReference>
<sequence length="793" mass="91246">MLIYKIFDYISITLLGRIEKFIRNLNARLLQESNLKLIANSDNIETTSSNSIVHVTEDVEREYLLDTDFEAVVVDVHHGYIYYTEDGMNLLDGFFENSLCDDIGYGLCVSGYNNVPTQNIFTAISLVVFVMFGSVMYLVIGYLIPIKFSAGKVQYTSWNSSLQNEHHVQRDDLSVSALIDTYASRPNSQSNTKFIVHVEANAQIPYNSSKQTGDLLSNNSNFLSYDFIIDDYMDENLVGNKDELDVKYMVSEMLEDKSNIAPIIKPKLREVRNASKRIRREHEGSFSETPFPHNISRFEYICPHSESSSLSSADSSPPQTIESDIQNNSIVTDDEFEISQQNCLQNLLHLYNETHTTTIPCFPITIQRKYNGDNSYHERRDAKQKCSSQEEISQITESDFNELEYIAMYERFGCNKRNIKPFTKLSKTKYSPLYNAPKFVLSQTTVPLVSNEELDPSIFFDLYDYLSLLDINDRSESLKILSHEYENDSQQVMHLVELEILNLCSTSNEFEIQDIVKTLHYIISSEYDGDNPNVSKVIQMYNNSLKRHVHDLLALLRTPFAEKIVVLLCDYLSFADNNRVDIKTYNNCLETIIESTEFNKEAYETISNSACIMVCALDFTMLPYTFFIIFDHIFMEEKYKPSKQITALKCLKYYICFNKLSIIDELTANPMENKVKCCGYQLVNLLLSNTSKIIRISRRSNIPKNMTTNPKNTNSPTINTSIDPLILELIDTYLVIVEIFLNNDKIPSAIQYELLSSFITKIYTQIKPFVESDSRTLDPPILKELQIHFDLTQ</sequence>
<dbReference type="EMBL" id="CR382137">
    <property type="protein sequence ID" value="CAG88431.2"/>
    <property type="molecule type" value="Genomic_DNA"/>
</dbReference>
<keyword evidence="1" id="KW-0472">Membrane</keyword>
<name>Q6BNR2_DEBHA</name>
<dbReference type="eggNOG" id="ENOG502TB69">
    <property type="taxonomic scope" value="Eukaryota"/>
</dbReference>